<comment type="caution">
    <text evidence="2">The sequence shown here is derived from an EMBL/GenBank/DDBJ whole genome shotgun (WGS) entry which is preliminary data.</text>
</comment>
<feature type="compositionally biased region" description="Polar residues" evidence="1">
    <location>
        <begin position="129"/>
        <end position="140"/>
    </location>
</feature>
<name>F2UYV0_ACTVI</name>
<organism evidence="2 3">
    <name type="scientific">Actinomyces viscosus C505</name>
    <dbReference type="NCBI Taxonomy" id="562973"/>
    <lineage>
        <taxon>Bacteria</taxon>
        <taxon>Bacillati</taxon>
        <taxon>Actinomycetota</taxon>
        <taxon>Actinomycetes</taxon>
        <taxon>Actinomycetales</taxon>
        <taxon>Actinomycetaceae</taxon>
        <taxon>Actinomyces</taxon>
    </lineage>
</organism>
<feature type="region of interest" description="Disordered" evidence="1">
    <location>
        <begin position="100"/>
        <end position="140"/>
    </location>
</feature>
<reference evidence="3" key="1">
    <citation type="submission" date="2010-02" db="EMBL/GenBank/DDBJ databases">
        <title>The Genome Sequence of Prevotella oris strain C735.</title>
        <authorList>
            <consortium name="The Broad Institute Genome Sequencing Platform"/>
            <person name="Ward D."/>
            <person name="Feldgarden M."/>
            <person name="Earl A."/>
            <person name="Young S.K."/>
            <person name="Zeng Q."/>
            <person name="Koehrsen M."/>
            <person name="Alvarado L."/>
            <person name="Berlin A."/>
            <person name="Bochicchio J."/>
            <person name="Borenstein D."/>
            <person name="Chapman S.B."/>
            <person name="Chen Z."/>
            <person name="Engels R."/>
            <person name="Freedman E."/>
            <person name="Gellesch M."/>
            <person name="Goldberg J."/>
            <person name="Griggs A."/>
            <person name="Gujja S."/>
            <person name="Heilman E."/>
            <person name="Heiman D."/>
            <person name="Hepburn T."/>
            <person name="Howarth C."/>
            <person name="Jen D."/>
            <person name="Larson L."/>
            <person name="Mehta T."/>
            <person name="Park D."/>
            <person name="Pearson M."/>
            <person name="Roberts A."/>
            <person name="Saif S."/>
            <person name="Shea T."/>
            <person name="Shenoy N."/>
            <person name="Sisk P."/>
            <person name="Stolte C."/>
            <person name="Sykes S."/>
            <person name="Thomson T."/>
            <person name="Walk T."/>
            <person name="White J."/>
            <person name="Yandava C."/>
            <person name="Sibley C.D."/>
            <person name="Field T.R."/>
            <person name="Grinwis M."/>
            <person name="Eshaghurshan C.S."/>
            <person name="Surette M.G."/>
            <person name="Haas B."/>
            <person name="Nusbaum C."/>
            <person name="Birren B."/>
        </authorList>
    </citation>
    <scope>NUCLEOTIDE SEQUENCE [LARGE SCALE GENOMIC DNA]</scope>
    <source>
        <strain evidence="3">C505</strain>
    </source>
</reference>
<dbReference type="Proteomes" id="UP000004668">
    <property type="component" value="Unassembled WGS sequence"/>
</dbReference>
<protein>
    <submittedName>
        <fullName evidence="2">Uncharacterized protein</fullName>
    </submittedName>
</protein>
<feature type="compositionally biased region" description="Low complexity" evidence="1">
    <location>
        <begin position="75"/>
        <end position="86"/>
    </location>
</feature>
<evidence type="ECO:0000313" key="3">
    <source>
        <dbReference type="Proteomes" id="UP000004668"/>
    </source>
</evidence>
<reference evidence="2 3" key="2">
    <citation type="submission" date="2011-10" db="EMBL/GenBank/DDBJ databases">
        <title>The Genome Sequence of Actinomyces viscosus C505.</title>
        <authorList>
            <consortium name="The Broad Institute Genome Sequencing Platform"/>
            <consortium name="The Broad Institute Genome Sequencing Center for Infectious Disease"/>
            <person name="Earl A."/>
            <person name="Ward D."/>
            <person name="Feldgarden M."/>
            <person name="Gevers D."/>
            <person name="Sibley C.D."/>
            <person name="Field T.R."/>
            <person name="Grinwis M."/>
            <person name="Eshaghurshan C.S."/>
            <person name="Surette M.G."/>
            <person name="Young S.K."/>
            <person name="Zeng Q."/>
            <person name="Gargeya S."/>
            <person name="Fitzgerald M."/>
            <person name="Haas B."/>
            <person name="Abouelleil A."/>
            <person name="Alvarado L."/>
            <person name="Arachchi H.M."/>
            <person name="Berlin A."/>
            <person name="Brown A."/>
            <person name="Chapman S.B."/>
            <person name="Chen Z."/>
            <person name="Dunbar C."/>
            <person name="Freedman E."/>
            <person name="Gearin G."/>
            <person name="Goldberg J."/>
            <person name="Griggs A."/>
            <person name="Gujja S."/>
            <person name="Heiman D."/>
            <person name="Howarth C."/>
            <person name="Larson L."/>
            <person name="Lui A."/>
            <person name="MacDonald P.J.P."/>
            <person name="Montmayeur A."/>
            <person name="Murphy C."/>
            <person name="Neiman D."/>
            <person name="Pearson M."/>
            <person name="Priest M."/>
            <person name="Roberts A."/>
            <person name="Saif S."/>
            <person name="Shea T."/>
            <person name="Shenoy N."/>
            <person name="Sisk P."/>
            <person name="Stolte C."/>
            <person name="Sykes S."/>
            <person name="Wortman J."/>
            <person name="Nusbaum C."/>
            <person name="Birren B."/>
        </authorList>
    </citation>
    <scope>NUCLEOTIDE SEQUENCE [LARGE SCALE GENOMIC DNA]</scope>
    <source>
        <strain evidence="2 3">C505</strain>
    </source>
</reference>
<proteinExistence type="predicted"/>
<feature type="region of interest" description="Disordered" evidence="1">
    <location>
        <begin position="51"/>
        <end position="88"/>
    </location>
</feature>
<sequence length="140" mass="15101">MAGKDPWGVTRLLIGVRGSALDSILIDDSTASMDRPRDHDARRCALKLRERGRNAGPRRYVRAETVSADRGRGTGTSRRGTNSLGTEAVSEGGRVLCALEEGGPYSTEDRKARVRSLAGRSRTSEGMPRSTTTPPSMKIS</sequence>
<evidence type="ECO:0000256" key="1">
    <source>
        <dbReference type="SAM" id="MobiDB-lite"/>
    </source>
</evidence>
<evidence type="ECO:0000313" key="2">
    <source>
        <dbReference type="EMBL" id="EGE37354.1"/>
    </source>
</evidence>
<accession>F2UYV0</accession>
<dbReference type="AlphaFoldDB" id="F2UYV0"/>
<dbReference type="EMBL" id="ACRE02000005">
    <property type="protein sequence ID" value="EGE37354.1"/>
    <property type="molecule type" value="Genomic_DNA"/>
</dbReference>
<gene>
    <name evidence="2" type="ORF">HMPREF0059_01621</name>
</gene>
<dbReference type="HOGENOM" id="CLU_1830852_0_0_11"/>